<protein>
    <recommendedName>
        <fullName evidence="3">Membrane transport protein MerF</fullName>
    </recommendedName>
</protein>
<feature type="transmembrane region" description="Helical" evidence="1">
    <location>
        <begin position="122"/>
        <end position="140"/>
    </location>
</feature>
<dbReference type="Gene3D" id="1.10.287.910">
    <property type="entry name" value="bacterial mercury transporter, merf"/>
    <property type="match status" value="1"/>
</dbReference>
<gene>
    <name evidence="2" type="ORF">MNBD_ALPHA09-213</name>
</gene>
<proteinExistence type="predicted"/>
<dbReference type="NCBIfam" id="NF033565">
    <property type="entry name" value="trans_MerF"/>
    <property type="match status" value="1"/>
</dbReference>
<sequence length="146" mass="15937">MRRERSQAPLPWFEMEDAMNDIAPKNHSRLLKNGISGSLIAAVCCFTPLLVIVFTGVGLTSYIGGIDYVVFPAMFASLGVTAYALYLRSGNKGLSPKPVIAVLVLAFPVLLIWLEFRYALRISLAAVALVAIYGVYLRPFKTPLAS</sequence>
<feature type="transmembrane region" description="Helical" evidence="1">
    <location>
        <begin position="69"/>
        <end position="87"/>
    </location>
</feature>
<keyword evidence="1" id="KW-0472">Membrane</keyword>
<evidence type="ECO:0000256" key="1">
    <source>
        <dbReference type="SAM" id="Phobius"/>
    </source>
</evidence>
<dbReference type="EMBL" id="UOEM01000097">
    <property type="protein sequence ID" value="VAW16397.1"/>
    <property type="molecule type" value="Genomic_DNA"/>
</dbReference>
<organism evidence="2">
    <name type="scientific">hydrothermal vent metagenome</name>
    <dbReference type="NCBI Taxonomy" id="652676"/>
    <lineage>
        <taxon>unclassified sequences</taxon>
        <taxon>metagenomes</taxon>
        <taxon>ecological metagenomes</taxon>
    </lineage>
</organism>
<reference evidence="2" key="1">
    <citation type="submission" date="2018-06" db="EMBL/GenBank/DDBJ databases">
        <authorList>
            <person name="Zhirakovskaya E."/>
        </authorList>
    </citation>
    <scope>NUCLEOTIDE SEQUENCE</scope>
</reference>
<evidence type="ECO:0008006" key="3">
    <source>
        <dbReference type="Google" id="ProtNLM"/>
    </source>
</evidence>
<dbReference type="AlphaFoldDB" id="A0A3B0TSJ6"/>
<dbReference type="Pfam" id="PF11431">
    <property type="entry name" value="Transport_MerF"/>
    <property type="match status" value="1"/>
</dbReference>
<accession>A0A3B0TSJ6</accession>
<name>A0A3B0TSJ6_9ZZZZ</name>
<dbReference type="InterPro" id="IPR021091">
    <property type="entry name" value="Mercury_ion_transport_MerF"/>
</dbReference>
<evidence type="ECO:0000313" key="2">
    <source>
        <dbReference type="EMBL" id="VAW16397.1"/>
    </source>
</evidence>
<feature type="transmembrane region" description="Helical" evidence="1">
    <location>
        <begin position="39"/>
        <end position="63"/>
    </location>
</feature>
<keyword evidence="1" id="KW-1133">Transmembrane helix</keyword>
<dbReference type="GO" id="GO:0016020">
    <property type="term" value="C:membrane"/>
    <property type="evidence" value="ECO:0007669"/>
    <property type="project" value="InterPro"/>
</dbReference>
<feature type="transmembrane region" description="Helical" evidence="1">
    <location>
        <begin position="99"/>
        <end position="116"/>
    </location>
</feature>
<keyword evidence="1" id="KW-0812">Transmembrane</keyword>